<comment type="caution">
    <text evidence="1">The sequence shown here is derived from an EMBL/GenBank/DDBJ whole genome shotgun (WGS) entry which is preliminary data.</text>
</comment>
<dbReference type="PIRSF" id="PIRSF018957">
    <property type="entry name" value="UCP018957"/>
    <property type="match status" value="1"/>
</dbReference>
<protein>
    <submittedName>
        <fullName evidence="1">DUF1802 family protein</fullName>
    </submittedName>
</protein>
<dbReference type="AlphaFoldDB" id="A0A9X5E9X2"/>
<dbReference type="EMBL" id="JTJC03000005">
    <property type="protein sequence ID" value="NHC36777.1"/>
    <property type="molecule type" value="Genomic_DNA"/>
</dbReference>
<organism evidence="1 2">
    <name type="scientific">Scytonema millei VB511283</name>
    <dbReference type="NCBI Taxonomy" id="1245923"/>
    <lineage>
        <taxon>Bacteria</taxon>
        <taxon>Bacillati</taxon>
        <taxon>Cyanobacteriota</taxon>
        <taxon>Cyanophyceae</taxon>
        <taxon>Nostocales</taxon>
        <taxon>Scytonemataceae</taxon>
        <taxon>Scytonema</taxon>
    </lineage>
</organism>
<dbReference type="Pfam" id="PF08819">
    <property type="entry name" value="DUF1802"/>
    <property type="match status" value="1"/>
</dbReference>
<dbReference type="OrthoDB" id="9808776at2"/>
<dbReference type="RefSeq" id="WP_039715834.1">
    <property type="nucleotide sequence ID" value="NZ_JTJC03000005.1"/>
</dbReference>
<dbReference type="InterPro" id="IPR008307">
    <property type="entry name" value="UCP018957"/>
</dbReference>
<sequence length="209" mass="24144">MLLTTIHALKEWAVAVKAIERGETILLLRKGGIRESGGRFQVDRDEVLLYPTYEHQQPELLKPEYAAQVTPVASGWHPETIRIGGWAKITDIVPVLDETIVNALLPFHVWNEKFIRDRLKWKPRQPVYVLLLRAYKLPQVHQISYRTEYGGCRSWIDLNEAIDLEAATPVLDDVTYEQKVSEIRNEIDYLPRLNPVPREAFDHNNNSPV</sequence>
<dbReference type="Proteomes" id="UP000031532">
    <property type="component" value="Unassembled WGS sequence"/>
</dbReference>
<name>A0A9X5E9X2_9CYAN</name>
<gene>
    <name evidence="1" type="ORF">QH73_0019385</name>
</gene>
<evidence type="ECO:0000313" key="1">
    <source>
        <dbReference type="EMBL" id="NHC36777.1"/>
    </source>
</evidence>
<dbReference type="InterPro" id="IPR014923">
    <property type="entry name" value="DUF1802"/>
</dbReference>
<evidence type="ECO:0000313" key="2">
    <source>
        <dbReference type="Proteomes" id="UP000031532"/>
    </source>
</evidence>
<reference evidence="1 2" key="1">
    <citation type="journal article" date="2015" name="Genome Announc.">
        <title>Draft Genome Sequence of the Terrestrial Cyanobacterium Scytonema millei VB511283, Isolated from Eastern India.</title>
        <authorList>
            <person name="Sen D."/>
            <person name="Chandrababunaidu M.M."/>
            <person name="Singh D."/>
            <person name="Sanghi N."/>
            <person name="Ghorai A."/>
            <person name="Mishra G.P."/>
            <person name="Madduluri M."/>
            <person name="Adhikary S.P."/>
            <person name="Tripathy S."/>
        </authorList>
    </citation>
    <scope>NUCLEOTIDE SEQUENCE [LARGE SCALE GENOMIC DNA]</scope>
    <source>
        <strain evidence="1 2">VB511283</strain>
    </source>
</reference>
<proteinExistence type="predicted"/>
<accession>A0A9X5E9X2</accession>
<keyword evidence="2" id="KW-1185">Reference proteome</keyword>